<gene>
    <name evidence="3" type="ORF">SLOPH_530</name>
</gene>
<protein>
    <submittedName>
        <fullName evidence="3">Uncharacterized protein</fullName>
    </submittedName>
</protein>
<organism evidence="3 4">
    <name type="scientific">Spraguea lophii (strain 42_110)</name>
    <name type="common">Microsporidian parasite</name>
    <dbReference type="NCBI Taxonomy" id="1358809"/>
    <lineage>
        <taxon>Eukaryota</taxon>
        <taxon>Fungi</taxon>
        <taxon>Fungi incertae sedis</taxon>
        <taxon>Microsporidia</taxon>
        <taxon>Spragueidae</taxon>
        <taxon>Spraguea</taxon>
    </lineage>
</organism>
<keyword evidence="2" id="KW-0472">Membrane</keyword>
<evidence type="ECO:0000256" key="2">
    <source>
        <dbReference type="SAM" id="Phobius"/>
    </source>
</evidence>
<name>S7WDL1_SPRLO</name>
<evidence type="ECO:0000256" key="1">
    <source>
        <dbReference type="SAM" id="MobiDB-lite"/>
    </source>
</evidence>
<dbReference type="InParanoid" id="S7WDL1"/>
<evidence type="ECO:0000313" key="4">
    <source>
        <dbReference type="Proteomes" id="UP000014978"/>
    </source>
</evidence>
<keyword evidence="2" id="KW-0812">Transmembrane</keyword>
<dbReference type="Proteomes" id="UP000014978">
    <property type="component" value="Unassembled WGS sequence"/>
</dbReference>
<evidence type="ECO:0000313" key="3">
    <source>
        <dbReference type="EMBL" id="EPR79852.1"/>
    </source>
</evidence>
<proteinExistence type="predicted"/>
<comment type="caution">
    <text evidence="3">The sequence shown here is derived from an EMBL/GenBank/DDBJ whole genome shotgun (WGS) entry which is preliminary data.</text>
</comment>
<dbReference type="EMBL" id="ATCN01000088">
    <property type="protein sequence ID" value="EPR79852.1"/>
    <property type="molecule type" value="Genomic_DNA"/>
</dbReference>
<keyword evidence="4" id="KW-1185">Reference proteome</keyword>
<feature type="compositionally biased region" description="Polar residues" evidence="1">
    <location>
        <begin position="11"/>
        <end position="28"/>
    </location>
</feature>
<feature type="region of interest" description="Disordered" evidence="1">
    <location>
        <begin position="1"/>
        <end position="30"/>
    </location>
</feature>
<keyword evidence="2" id="KW-1133">Transmembrane helix</keyword>
<accession>S7WDL1</accession>
<dbReference type="VEuPathDB" id="MicrosporidiaDB:SLOPH_530"/>
<sequence length="126" mass="14419">METQKKPKPPSNTIPSVKNTTENKSNTPKAKDIKLKTKFIQNTPIVIPRPLPEVGVDEIVNCYNSGQYDDSAQDYKEYIVKLNIDFEKQLHRVRKNKKAFLGLKIILAVFLLLTVLFIVSKLCNLF</sequence>
<dbReference type="HOGENOM" id="CLU_1983014_0_0_1"/>
<feature type="transmembrane region" description="Helical" evidence="2">
    <location>
        <begin position="99"/>
        <end position="119"/>
    </location>
</feature>
<dbReference type="AlphaFoldDB" id="S7WDL1"/>
<reference evidence="4" key="1">
    <citation type="journal article" date="2013" name="PLoS Genet.">
        <title>The genome of Spraguea lophii and the basis of host-microsporidian interactions.</title>
        <authorList>
            <person name="Campbell S.E."/>
            <person name="Williams T.A."/>
            <person name="Yousuf A."/>
            <person name="Soanes D.M."/>
            <person name="Paszkiewicz K.H."/>
            <person name="Williams B.A.P."/>
        </authorList>
    </citation>
    <scope>NUCLEOTIDE SEQUENCE [LARGE SCALE GENOMIC DNA]</scope>
    <source>
        <strain evidence="4">42_110</strain>
    </source>
</reference>